<protein>
    <submittedName>
        <fullName evidence="3">C-type lectin domain-containing protein</fullName>
    </submittedName>
</protein>
<dbReference type="CDD" id="cd00037">
    <property type="entry name" value="CLECT"/>
    <property type="match status" value="1"/>
</dbReference>
<proteinExistence type="predicted"/>
<dbReference type="SUPFAM" id="SSF56436">
    <property type="entry name" value="C-type lectin-like"/>
    <property type="match status" value="1"/>
</dbReference>
<evidence type="ECO:0000259" key="1">
    <source>
        <dbReference type="PROSITE" id="PS50041"/>
    </source>
</evidence>
<dbReference type="InterPro" id="IPR016186">
    <property type="entry name" value="C-type_lectin-like/link_sf"/>
</dbReference>
<keyword evidence="2" id="KW-1185">Reference proteome</keyword>
<dbReference type="InterPro" id="IPR001304">
    <property type="entry name" value="C-type_lectin-like"/>
</dbReference>
<dbReference type="InterPro" id="IPR016187">
    <property type="entry name" value="CTDL_fold"/>
</dbReference>
<dbReference type="WBParaSite" id="Pan_g10231.t1">
    <property type="protein sequence ID" value="Pan_g10231.t1"/>
    <property type="gene ID" value="Pan_g10231"/>
</dbReference>
<dbReference type="PROSITE" id="PS50041">
    <property type="entry name" value="C_TYPE_LECTIN_2"/>
    <property type="match status" value="1"/>
</dbReference>
<accession>A0A7E4UMG0</accession>
<organism evidence="2 3">
    <name type="scientific">Panagrellus redivivus</name>
    <name type="common">Microworm</name>
    <dbReference type="NCBI Taxonomy" id="6233"/>
    <lineage>
        <taxon>Eukaryota</taxon>
        <taxon>Metazoa</taxon>
        <taxon>Ecdysozoa</taxon>
        <taxon>Nematoda</taxon>
        <taxon>Chromadorea</taxon>
        <taxon>Rhabditida</taxon>
        <taxon>Tylenchina</taxon>
        <taxon>Panagrolaimomorpha</taxon>
        <taxon>Panagrolaimoidea</taxon>
        <taxon>Panagrolaimidae</taxon>
        <taxon>Panagrellus</taxon>
    </lineage>
</organism>
<reference evidence="2" key="1">
    <citation type="journal article" date="2013" name="Genetics">
        <title>The draft genome and transcriptome of Panagrellus redivivus are shaped by the harsh demands of a free-living lifestyle.</title>
        <authorList>
            <person name="Srinivasan J."/>
            <person name="Dillman A.R."/>
            <person name="Macchietto M.G."/>
            <person name="Heikkinen L."/>
            <person name="Lakso M."/>
            <person name="Fracchia K.M."/>
            <person name="Antoshechkin I."/>
            <person name="Mortazavi A."/>
            <person name="Wong G."/>
            <person name="Sternberg P.W."/>
        </authorList>
    </citation>
    <scope>NUCLEOTIDE SEQUENCE [LARGE SCALE GENOMIC DNA]</scope>
    <source>
        <strain evidence="2">MT8872</strain>
    </source>
</reference>
<dbReference type="SMART" id="SM00034">
    <property type="entry name" value="CLECT"/>
    <property type="match status" value="1"/>
</dbReference>
<name>A0A7E4UMG0_PANRE</name>
<sequence>MVHGMGTCNLLTMMRSVTFKSDQCKYYLKQSTNVTVEGRHLVGIDALIQNAVYDSQSACPDGWMAENTLCTLSVPEDICDEYASFLNAAWDGTNCVMPLMNVAYTCPSSSFTIGNYPDGHFCYIIIPKWTDALNSMTYSTKSNQYCYTKTGGYLASIHSAAENEDLFTLQKATPGVMIGLVSATSKITSIENFYWLDGTKITYSNYNSAISNSGTAFYFTLMLPSNGQWSVTLSGPQRFKYLACKQSAKATMTPI</sequence>
<evidence type="ECO:0000313" key="3">
    <source>
        <dbReference type="WBParaSite" id="Pan_g10231.t1"/>
    </source>
</evidence>
<dbReference type="Gene3D" id="3.10.100.10">
    <property type="entry name" value="Mannose-Binding Protein A, subunit A"/>
    <property type="match status" value="1"/>
</dbReference>
<reference evidence="3" key="2">
    <citation type="submission" date="2020-10" db="UniProtKB">
        <authorList>
            <consortium name="WormBaseParasite"/>
        </authorList>
    </citation>
    <scope>IDENTIFICATION</scope>
</reference>
<dbReference type="Proteomes" id="UP000492821">
    <property type="component" value="Unassembled WGS sequence"/>
</dbReference>
<evidence type="ECO:0000313" key="2">
    <source>
        <dbReference type="Proteomes" id="UP000492821"/>
    </source>
</evidence>
<feature type="domain" description="C-type lectin" evidence="1">
    <location>
        <begin position="118"/>
        <end position="230"/>
    </location>
</feature>
<dbReference type="AlphaFoldDB" id="A0A7E4UMG0"/>